<evidence type="ECO:0000259" key="4">
    <source>
        <dbReference type="Pfam" id="PF13458"/>
    </source>
</evidence>
<evidence type="ECO:0000256" key="1">
    <source>
        <dbReference type="ARBA" id="ARBA00010062"/>
    </source>
</evidence>
<dbReference type="AlphaFoldDB" id="A0A1G2HSJ9"/>
<comment type="similarity">
    <text evidence="1">Belongs to the leucine-binding protein family.</text>
</comment>
<evidence type="ECO:0000313" key="5">
    <source>
        <dbReference type="EMBL" id="OGZ65522.1"/>
    </source>
</evidence>
<organism evidence="5 6">
    <name type="scientific">Candidatus Staskawiczbacteria bacterium RIFCSPHIGHO2_02_FULL_33_16</name>
    <dbReference type="NCBI Taxonomy" id="1802204"/>
    <lineage>
        <taxon>Bacteria</taxon>
        <taxon>Candidatus Staskawicziibacteriota</taxon>
    </lineage>
</organism>
<reference evidence="5 6" key="1">
    <citation type="journal article" date="2016" name="Nat. Commun.">
        <title>Thousands of microbial genomes shed light on interconnected biogeochemical processes in an aquifer system.</title>
        <authorList>
            <person name="Anantharaman K."/>
            <person name="Brown C.T."/>
            <person name="Hug L.A."/>
            <person name="Sharon I."/>
            <person name="Castelle C.J."/>
            <person name="Probst A.J."/>
            <person name="Thomas B.C."/>
            <person name="Singh A."/>
            <person name="Wilkins M.J."/>
            <person name="Karaoz U."/>
            <person name="Brodie E.L."/>
            <person name="Williams K.H."/>
            <person name="Hubbard S.S."/>
            <person name="Banfield J.F."/>
        </authorList>
    </citation>
    <scope>NUCLEOTIDE SEQUENCE [LARGE SCALE GENOMIC DNA]</scope>
</reference>
<accession>A0A1G2HSJ9</accession>
<dbReference type="EMBL" id="MHOQ01000043">
    <property type="protein sequence ID" value="OGZ65522.1"/>
    <property type="molecule type" value="Genomic_DNA"/>
</dbReference>
<evidence type="ECO:0000256" key="3">
    <source>
        <dbReference type="SAM" id="Phobius"/>
    </source>
</evidence>
<comment type="caution">
    <text evidence="5">The sequence shown here is derived from an EMBL/GenBank/DDBJ whole genome shotgun (WGS) entry which is preliminary data.</text>
</comment>
<dbReference type="PANTHER" id="PTHR30483">
    <property type="entry name" value="LEUCINE-SPECIFIC-BINDING PROTEIN"/>
    <property type="match status" value="1"/>
</dbReference>
<gene>
    <name evidence="5" type="ORF">A3D34_03830</name>
</gene>
<feature type="transmembrane region" description="Helical" evidence="3">
    <location>
        <begin position="6"/>
        <end position="24"/>
    </location>
</feature>
<keyword evidence="3" id="KW-0812">Transmembrane</keyword>
<dbReference type="InterPro" id="IPR028082">
    <property type="entry name" value="Peripla_BP_I"/>
</dbReference>
<dbReference type="PANTHER" id="PTHR30483:SF6">
    <property type="entry name" value="PERIPLASMIC BINDING PROTEIN OF ABC TRANSPORTER FOR NATURAL AMINO ACIDS"/>
    <property type="match status" value="1"/>
</dbReference>
<keyword evidence="3" id="KW-1133">Transmembrane helix</keyword>
<dbReference type="InterPro" id="IPR028081">
    <property type="entry name" value="Leu-bd"/>
</dbReference>
<dbReference type="SUPFAM" id="SSF53822">
    <property type="entry name" value="Periplasmic binding protein-like I"/>
    <property type="match status" value="1"/>
</dbReference>
<name>A0A1G2HSJ9_9BACT</name>
<dbReference type="Pfam" id="PF13458">
    <property type="entry name" value="Peripla_BP_6"/>
    <property type="match status" value="1"/>
</dbReference>
<keyword evidence="3" id="KW-0472">Membrane</keyword>
<proteinExistence type="inferred from homology"/>
<evidence type="ECO:0000256" key="2">
    <source>
        <dbReference type="ARBA" id="ARBA00022729"/>
    </source>
</evidence>
<dbReference type="Proteomes" id="UP000179183">
    <property type="component" value="Unassembled WGS sequence"/>
</dbReference>
<protein>
    <recommendedName>
        <fullName evidence="4">Leucine-binding protein domain-containing protein</fullName>
    </recommendedName>
</protein>
<evidence type="ECO:0000313" key="6">
    <source>
        <dbReference type="Proteomes" id="UP000179183"/>
    </source>
</evidence>
<sequence length="367" mass="40511">MDKKYIWLILVILILVGGFLILGTKKQINPPKELVVGAIFPLTGSTAQFGELFRQGLDASLKDSKNIKIIYEDSGGDAARGVTAFQKLVNIDGVDIVLPIISKVAAPLVPLMREQMVPGIMSLVATNSATSKDNNYVYRLFWTADETGIIFAQRIIDAGFTNVGLLQAKNEVSQSNIDVIRPLLEKAGVKVSIETFQDPDTDFKTQLSKLKSENIQALGILTIPPVSMKNIITQTKQLDINIPLYDILSVFLNPGVPEMLGSLANNIYTIATPYLIGDYKKDFKDQYQSQTGKELTGYSSIGYDMGTLLKYLVDQKAFDRNSITQVLADMKSFEGISSPYIIDDMHNIKPTISKAQYINGVIQKSEK</sequence>
<dbReference type="InterPro" id="IPR051010">
    <property type="entry name" value="BCAA_transport"/>
</dbReference>
<keyword evidence="2" id="KW-0732">Signal</keyword>
<dbReference type="Gene3D" id="3.40.50.2300">
    <property type="match status" value="2"/>
</dbReference>
<feature type="domain" description="Leucine-binding protein" evidence="4">
    <location>
        <begin position="35"/>
        <end position="343"/>
    </location>
</feature>